<organism evidence="2 3">
    <name type="scientific">Cochliobolus sativus</name>
    <name type="common">Common root rot and spot blotch fungus</name>
    <name type="synonym">Bipolaris sorokiniana</name>
    <dbReference type="NCBI Taxonomy" id="45130"/>
    <lineage>
        <taxon>Eukaryota</taxon>
        <taxon>Fungi</taxon>
        <taxon>Dikarya</taxon>
        <taxon>Ascomycota</taxon>
        <taxon>Pezizomycotina</taxon>
        <taxon>Dothideomycetes</taxon>
        <taxon>Pleosporomycetidae</taxon>
        <taxon>Pleosporales</taxon>
        <taxon>Pleosporineae</taxon>
        <taxon>Pleosporaceae</taxon>
        <taxon>Bipolaris</taxon>
    </lineage>
</organism>
<proteinExistence type="predicted"/>
<reference evidence="2" key="1">
    <citation type="submission" date="2019-11" db="EMBL/GenBank/DDBJ databases">
        <title>Bipolaris sorokiniana Genome sequencing.</title>
        <authorList>
            <person name="Wang H."/>
        </authorList>
    </citation>
    <scope>NUCLEOTIDE SEQUENCE</scope>
</reference>
<dbReference type="Proteomes" id="UP000624244">
    <property type="component" value="Unassembled WGS sequence"/>
</dbReference>
<gene>
    <name evidence="2" type="ORF">GGP41_004752</name>
</gene>
<comment type="caution">
    <text evidence="2">The sequence shown here is derived from an EMBL/GenBank/DDBJ whole genome shotgun (WGS) entry which is preliminary data.</text>
</comment>
<evidence type="ECO:0000256" key="1">
    <source>
        <dbReference type="SAM" id="SignalP"/>
    </source>
</evidence>
<evidence type="ECO:0008006" key="4">
    <source>
        <dbReference type="Google" id="ProtNLM"/>
    </source>
</evidence>
<sequence>MHFQTSLSTLLLLTTSTLAYDSISFTTWNCTDCNPVPGTFCSVNTRSQLRPNLCIPMWNGSTYIRTFDATIPSCQVNLYLEDDCTGAVEVHKEDGGRCETKGQTNSFQITC</sequence>
<evidence type="ECO:0000313" key="3">
    <source>
        <dbReference type="Proteomes" id="UP000624244"/>
    </source>
</evidence>
<feature type="chain" id="PRO_5033986571" description="Cyanovirin-N domain-containing protein" evidence="1">
    <location>
        <begin position="20"/>
        <end position="111"/>
    </location>
</feature>
<feature type="signal peptide" evidence="1">
    <location>
        <begin position="1"/>
        <end position="19"/>
    </location>
</feature>
<evidence type="ECO:0000313" key="2">
    <source>
        <dbReference type="EMBL" id="KAF5846701.1"/>
    </source>
</evidence>
<dbReference type="EMBL" id="WNKQ01000015">
    <property type="protein sequence ID" value="KAF5846701.1"/>
    <property type="molecule type" value="Genomic_DNA"/>
</dbReference>
<keyword evidence="1" id="KW-0732">Signal</keyword>
<dbReference type="OMA" id="FTTWNCT"/>
<protein>
    <recommendedName>
        <fullName evidence="4">Cyanovirin-N domain-containing protein</fullName>
    </recommendedName>
</protein>
<accession>A0A8H5ZAM4</accession>
<dbReference type="AlphaFoldDB" id="A0A8H5ZAM4"/>
<name>A0A8H5ZAM4_COCSA</name>